<dbReference type="RefSeq" id="WP_096409023.1">
    <property type="nucleotide sequence ID" value="NZ_AP017372.2"/>
</dbReference>
<dbReference type="HAMAP" id="MF_02205">
    <property type="entry name" value="DinG_proteobact"/>
    <property type="match status" value="1"/>
</dbReference>
<dbReference type="Proteomes" id="UP000218890">
    <property type="component" value="Chromosome"/>
</dbReference>
<dbReference type="Gene3D" id="3.40.50.300">
    <property type="entry name" value="P-loop containing nucleotide triphosphate hydrolases"/>
    <property type="match status" value="2"/>
</dbReference>
<dbReference type="InterPro" id="IPR014013">
    <property type="entry name" value="Helic_SF1/SF2_ATP-bd_DinG/Rad3"/>
</dbReference>
<comment type="similarity">
    <text evidence="6">Belongs to the helicase family. DinG subfamily. Type 1 sub-subfamily.</text>
</comment>
<dbReference type="AlphaFoldDB" id="A0A120MZT7"/>
<reference evidence="8" key="1">
    <citation type="submission" date="2016-02" db="EMBL/GenBank/DDBJ databases">
        <title>Halorhodospira halochloris DSM-1059 complete genome, version 2.</title>
        <authorList>
            <person name="Tsukatani Y."/>
        </authorList>
    </citation>
    <scope>NUCLEOTIDE SEQUENCE</scope>
    <source>
        <strain evidence="8">DSM 1059</strain>
    </source>
</reference>
<keyword evidence="4 6" id="KW-0067">ATP-binding</keyword>
<dbReference type="SUPFAM" id="SSF52540">
    <property type="entry name" value="P-loop containing nucleoside triphosphate hydrolases"/>
    <property type="match status" value="2"/>
</dbReference>
<dbReference type="PANTHER" id="PTHR11472">
    <property type="entry name" value="DNA REPAIR DEAD HELICASE RAD3/XP-D SUBFAMILY MEMBER"/>
    <property type="match status" value="1"/>
</dbReference>
<organism evidence="8 9">
    <name type="scientific">Halorhodospira halochloris</name>
    <name type="common">Ectothiorhodospira halochloris</name>
    <dbReference type="NCBI Taxonomy" id="1052"/>
    <lineage>
        <taxon>Bacteria</taxon>
        <taxon>Pseudomonadati</taxon>
        <taxon>Pseudomonadota</taxon>
        <taxon>Gammaproteobacteria</taxon>
        <taxon>Chromatiales</taxon>
        <taxon>Ectothiorhodospiraceae</taxon>
        <taxon>Halorhodospira</taxon>
    </lineage>
</organism>
<keyword evidence="6 8" id="KW-0347">Helicase</keyword>
<dbReference type="GO" id="GO:0009432">
    <property type="term" value="P:SOS response"/>
    <property type="evidence" value="ECO:0007669"/>
    <property type="project" value="TreeGrafter"/>
</dbReference>
<evidence type="ECO:0000259" key="7">
    <source>
        <dbReference type="PROSITE" id="PS51193"/>
    </source>
</evidence>
<evidence type="ECO:0000313" key="9">
    <source>
        <dbReference type="Proteomes" id="UP000218890"/>
    </source>
</evidence>
<evidence type="ECO:0000256" key="2">
    <source>
        <dbReference type="ARBA" id="ARBA00022741"/>
    </source>
</evidence>
<feature type="binding site" evidence="6">
    <location>
        <position position="215"/>
    </location>
    <ligand>
        <name>[4Fe-4S] cluster</name>
        <dbReference type="ChEBI" id="CHEBI:49883"/>
    </ligand>
</feature>
<dbReference type="InterPro" id="IPR045028">
    <property type="entry name" value="DinG/Rad3-like"/>
</dbReference>
<evidence type="ECO:0000256" key="1">
    <source>
        <dbReference type="ARBA" id="ARBA00022485"/>
    </source>
</evidence>
<dbReference type="PANTHER" id="PTHR11472:SF59">
    <property type="entry name" value="ATP-DEPENDENT DNA HELICASE DING"/>
    <property type="match status" value="1"/>
</dbReference>
<feature type="binding site" evidence="6">
    <location>
        <position position="204"/>
    </location>
    <ligand>
        <name>[4Fe-4S] cluster</name>
        <dbReference type="ChEBI" id="CHEBI:49883"/>
    </ligand>
</feature>
<sequence length="708" mass="78880">MPSKETIQLIADAYHSIRATMPGFRERESQRRMIWEVAKALDGEHDHQILAVEAPTGTGKSLGYLLGGIPVAREREVALVIATATITLQEQILNQDLPKLAEYAGLEVKACVAKGRGRYVCPRNLKALLDESEHNDEGRQQALAPEVLGSAAWSRPPREGEIDNLNAMLDALKEGEWQGDLDEWPNPPASPDLYNMITSTPHSCTGRRCADFFSCPVYQARERMREAEVVIANHDLLLADLQLGDEGGGVVMPNPAESLYVIDEGHRFASKAVRRFAVSAKVQAARDWINDGLRTVQEIRGLLSSEPQEQQLSDSVGELLREVHEVLQDVDEFLQHNYTADPEEHLWRFRAGRAPEEVVAIARRVAKPAQRLQADLDKLAEKLDAAMSSERVNVSELEKYLPRLGFLRERADNLATTWGLMSTADEDDKPPVARWIERHEGKTGQGDHLISAAPVSVAGDLAARFWQRCLGAVITSATLTALGKFDRLRRDLGLEADERVAVGRLPSPFDYSSSLLSVPAMRTDPKDGREHTNEVIEQLKELLRSDEAALVLFTSRSRMEHVAESLPKRLRALIQCQGERSREAMLRHHRQAIDAGEGSILFGLASMAEGVDLPGAYCDHVIIERIPFSVPSEPVEATRREWLEDRGERPFYSVSLPDASLRLVQACGRLVRSETDQGRITILDRRIVSKSYGKALINSLPPFTRDVQ</sequence>
<keyword evidence="9" id="KW-1185">Reference proteome</keyword>
<dbReference type="InterPro" id="IPR039000">
    <property type="entry name" value="DinG_proteobact"/>
</dbReference>
<dbReference type="OrthoDB" id="9805194at2"/>
<dbReference type="Pfam" id="PF13307">
    <property type="entry name" value="Helicase_C_2"/>
    <property type="match status" value="1"/>
</dbReference>
<feature type="domain" description="Helicase ATP-binding" evidence="7">
    <location>
        <begin position="16"/>
        <end position="337"/>
    </location>
</feature>
<dbReference type="GO" id="GO:0016887">
    <property type="term" value="F:ATP hydrolysis activity"/>
    <property type="evidence" value="ECO:0007669"/>
    <property type="project" value="RHEA"/>
</dbReference>
<feature type="binding site" evidence="6">
    <location>
        <position position="209"/>
    </location>
    <ligand>
        <name>[4Fe-4S] cluster</name>
        <dbReference type="ChEBI" id="CHEBI:49883"/>
    </ligand>
</feature>
<keyword evidence="6" id="KW-0413">Isomerase</keyword>
<dbReference type="EMBL" id="AP017372">
    <property type="protein sequence ID" value="BAU57746.1"/>
    <property type="molecule type" value="Genomic_DNA"/>
</dbReference>
<dbReference type="NCBIfam" id="NF008729">
    <property type="entry name" value="PRK11747.1"/>
    <property type="match status" value="1"/>
</dbReference>
<evidence type="ECO:0000256" key="3">
    <source>
        <dbReference type="ARBA" id="ARBA00022801"/>
    </source>
</evidence>
<keyword evidence="2 6" id="KW-0547">Nucleotide-binding</keyword>
<dbReference type="GO" id="GO:0043139">
    <property type="term" value="F:5'-3' DNA helicase activity"/>
    <property type="evidence" value="ECO:0007669"/>
    <property type="project" value="UniProtKB-UniRule"/>
</dbReference>
<keyword evidence="5 6" id="KW-0238">DNA-binding</keyword>
<dbReference type="GO" id="GO:0005524">
    <property type="term" value="F:ATP binding"/>
    <property type="evidence" value="ECO:0007669"/>
    <property type="project" value="UniProtKB-UniRule"/>
</dbReference>
<protein>
    <recommendedName>
        <fullName evidence="6">ATP-dependent DNA helicase DinG</fullName>
        <ecNumber evidence="6">5.6.2.3</ecNumber>
    </recommendedName>
    <alternativeName>
        <fullName evidence="6">DNA 5'-3' helicase DinG</fullName>
    </alternativeName>
</protein>
<comment type="catalytic activity">
    <reaction evidence="6">
        <text>ATP + H2O = ADP + phosphate + H(+)</text>
        <dbReference type="Rhea" id="RHEA:13065"/>
        <dbReference type="ChEBI" id="CHEBI:15377"/>
        <dbReference type="ChEBI" id="CHEBI:15378"/>
        <dbReference type="ChEBI" id="CHEBI:30616"/>
        <dbReference type="ChEBI" id="CHEBI:43474"/>
        <dbReference type="ChEBI" id="CHEBI:456216"/>
        <dbReference type="EC" id="5.6.2.3"/>
    </reaction>
</comment>
<dbReference type="GO" id="GO:0046872">
    <property type="term" value="F:metal ion binding"/>
    <property type="evidence" value="ECO:0007669"/>
    <property type="project" value="UniProtKB-KW"/>
</dbReference>
<dbReference type="GO" id="GO:0033677">
    <property type="term" value="F:DNA/RNA helicase activity"/>
    <property type="evidence" value="ECO:0007669"/>
    <property type="project" value="TreeGrafter"/>
</dbReference>
<evidence type="ECO:0000256" key="5">
    <source>
        <dbReference type="ARBA" id="ARBA00023125"/>
    </source>
</evidence>
<dbReference type="InterPro" id="IPR006555">
    <property type="entry name" value="ATP-dep_Helicase_C"/>
</dbReference>
<keyword evidence="6" id="KW-0479">Metal-binding</keyword>
<dbReference type="GO" id="GO:0003677">
    <property type="term" value="F:DNA binding"/>
    <property type="evidence" value="ECO:0007669"/>
    <property type="project" value="UniProtKB-UniRule"/>
</dbReference>
<proteinExistence type="inferred from homology"/>
<evidence type="ECO:0000313" key="8">
    <source>
        <dbReference type="EMBL" id="BAU57746.1"/>
    </source>
</evidence>
<accession>A0A120MZT7</accession>
<feature type="binding site" evidence="6">
    <location>
        <position position="121"/>
    </location>
    <ligand>
        <name>[4Fe-4S] cluster</name>
        <dbReference type="ChEBI" id="CHEBI:49883"/>
    </ligand>
</feature>
<gene>
    <name evidence="6" type="primary">dinG</name>
    <name evidence="8" type="ORF">HH1059_10480</name>
</gene>
<keyword evidence="3 6" id="KW-0378">Hydrolase</keyword>
<comment type="function">
    <text evidence="6">DNA-dependent ATPase and 5'-3' DNA helicase. Unwinds D-loops, R-loops, forked DNA and G-quadruplex DNA.</text>
</comment>
<keyword evidence="1 6" id="KW-0004">4Fe-4S</keyword>
<dbReference type="PROSITE" id="PS51193">
    <property type="entry name" value="HELICASE_ATP_BIND_2"/>
    <property type="match status" value="1"/>
</dbReference>
<dbReference type="GO" id="GO:0006281">
    <property type="term" value="P:DNA repair"/>
    <property type="evidence" value="ECO:0007669"/>
    <property type="project" value="TreeGrafter"/>
</dbReference>
<keyword evidence="6" id="KW-0408">Iron</keyword>
<comment type="cofactor">
    <cofactor evidence="6">
        <name>[4Fe-4S] cluster</name>
        <dbReference type="ChEBI" id="CHEBI:49883"/>
    </cofactor>
    <text evidence="6">Binds 1 [4Fe-4S] cluster.</text>
</comment>
<dbReference type="InterPro" id="IPR027417">
    <property type="entry name" value="P-loop_NTPase"/>
</dbReference>
<evidence type="ECO:0000256" key="6">
    <source>
        <dbReference type="HAMAP-Rule" id="MF_02205"/>
    </source>
</evidence>
<evidence type="ECO:0000256" key="4">
    <source>
        <dbReference type="ARBA" id="ARBA00022840"/>
    </source>
</evidence>
<keyword evidence="6" id="KW-0411">Iron-sulfur</keyword>
<dbReference type="KEGG" id="hhk:HH1059_10480"/>
<dbReference type="SMART" id="SM00491">
    <property type="entry name" value="HELICc2"/>
    <property type="match status" value="1"/>
</dbReference>
<dbReference type="GO" id="GO:0051539">
    <property type="term" value="F:4 iron, 4 sulfur cluster binding"/>
    <property type="evidence" value="ECO:0007669"/>
    <property type="project" value="UniProtKB-UniRule"/>
</dbReference>
<name>A0A120MZT7_HALHR</name>
<dbReference type="EC" id="5.6.2.3" evidence="6"/>